<evidence type="ECO:0000313" key="1">
    <source>
        <dbReference type="EMBL" id="MEX6465985.1"/>
    </source>
</evidence>
<name>A0ABV3YM07_9ACTN</name>
<dbReference type="EMBL" id="JBFTEZ010000003">
    <property type="protein sequence ID" value="MEX6465985.1"/>
    <property type="molecule type" value="Genomic_DNA"/>
</dbReference>
<reference evidence="2" key="1">
    <citation type="submission" date="2024-07" db="EMBL/GenBank/DDBJ databases">
        <title>Pseudomonas strain that inhibits Aeromonas fish pathogens.</title>
        <authorList>
            <person name="Wildschutte H."/>
        </authorList>
    </citation>
    <scope>NUCLEOTIDE SEQUENCE [LARGE SCALE GENOMIC DNA]</scope>
    <source>
        <strain evidence="2">n60</strain>
    </source>
</reference>
<comment type="caution">
    <text evidence="1">The sequence shown here is derived from an EMBL/GenBank/DDBJ whole genome shotgun (WGS) entry which is preliminary data.</text>
</comment>
<organism evidence="1 2">
    <name type="scientific">Dietzia cinnamea</name>
    <dbReference type="NCBI Taxonomy" id="321318"/>
    <lineage>
        <taxon>Bacteria</taxon>
        <taxon>Bacillati</taxon>
        <taxon>Actinomycetota</taxon>
        <taxon>Actinomycetes</taxon>
        <taxon>Mycobacteriales</taxon>
        <taxon>Dietziaceae</taxon>
        <taxon>Dietzia</taxon>
    </lineage>
</organism>
<gene>
    <name evidence="1" type="ORF">AB6N35_16875</name>
</gene>
<evidence type="ECO:0000313" key="2">
    <source>
        <dbReference type="Proteomes" id="UP001560293"/>
    </source>
</evidence>
<dbReference type="Proteomes" id="UP001560293">
    <property type="component" value="Unassembled WGS sequence"/>
</dbReference>
<proteinExistence type="predicted"/>
<keyword evidence="2" id="KW-1185">Reference proteome</keyword>
<protein>
    <submittedName>
        <fullName evidence="1">Uncharacterized protein</fullName>
    </submittedName>
</protein>
<dbReference type="RefSeq" id="WP_369141741.1">
    <property type="nucleotide sequence ID" value="NZ_JBFTEZ010000003.1"/>
</dbReference>
<accession>A0ABV3YM07</accession>
<sequence>MDVVLERRRALHQSGDWEAFWSPTYAEIATSILDETYEELRSVFDRAVQDAAAMYGSLVDDLEPEARQILIETLVHRAHSVDLYTQSYRCPACHNHTLHGLYEVHRTVEVDDSDAPESVGYFVRETAELDFIHCPVCDLHLDRSLAGFTDVPLTRDHGDKNATSDEIEAWNDNQYEKHRIAFEHAEIGEPEEPDHS</sequence>